<evidence type="ECO:0000256" key="4">
    <source>
        <dbReference type="ARBA" id="ARBA00022692"/>
    </source>
</evidence>
<evidence type="ECO:0000259" key="8">
    <source>
        <dbReference type="Pfam" id="PF06808"/>
    </source>
</evidence>
<evidence type="ECO:0000256" key="1">
    <source>
        <dbReference type="ARBA" id="ARBA00004429"/>
    </source>
</evidence>
<name>D5EQ75_CORAD</name>
<dbReference type="KEGG" id="caa:Caka_0819"/>
<feature type="transmembrane region" description="Helical" evidence="7">
    <location>
        <begin position="361"/>
        <end position="387"/>
    </location>
</feature>
<dbReference type="PANTHER" id="PTHR33362">
    <property type="entry name" value="SIALIC ACID TRAP TRANSPORTER PERMEASE PROTEIN SIAT-RELATED"/>
    <property type="match status" value="1"/>
</dbReference>
<dbReference type="Proteomes" id="UP000000925">
    <property type="component" value="Chromosome"/>
</dbReference>
<keyword evidence="4 7" id="KW-0812">Transmembrane</keyword>
<keyword evidence="6 7" id="KW-0472">Membrane</keyword>
<keyword evidence="5 7" id="KW-1133">Transmembrane helix</keyword>
<gene>
    <name evidence="9" type="ordered locus">Caka_0819</name>
</gene>
<feature type="transmembrane region" description="Helical" evidence="7">
    <location>
        <begin position="137"/>
        <end position="164"/>
    </location>
</feature>
<dbReference type="GO" id="GO:0005886">
    <property type="term" value="C:plasma membrane"/>
    <property type="evidence" value="ECO:0007669"/>
    <property type="project" value="UniProtKB-SubCell"/>
</dbReference>
<feature type="transmembrane region" description="Helical" evidence="7">
    <location>
        <begin position="336"/>
        <end position="355"/>
    </location>
</feature>
<protein>
    <submittedName>
        <fullName evidence="9">TRAP dicarboxylate transporter, DctM subunit</fullName>
    </submittedName>
</protein>
<keyword evidence="2" id="KW-1003">Cell membrane</keyword>
<dbReference type="RefSeq" id="WP_013042567.1">
    <property type="nucleotide sequence ID" value="NC_014008.1"/>
</dbReference>
<dbReference type="NCBIfam" id="TIGR00786">
    <property type="entry name" value="dctM"/>
    <property type="match status" value="1"/>
</dbReference>
<sequence>MTDVMLILIFSFVAMLMMNVPIGVAIALSTFFSILATGAEADYAVAMRMANGVDSFALLAVPFFVLSGILMGKGGMARRLVDLAGALVGRFPGGLAYMNTLTCMLFGSISGSAAAAVSSVGGFMIPEMNRKGYDRDFNVAVTTTAATTGLMIPPSNAMIVYAVAAGSVSIAAMFVAGILPGIITGFFIMVACAIISLKRGYVSGGAAGIREILVSFKRALLSLLLIVIVIGGILSGVFTATEAAAVAVAYSFVLAVILYREVSLKELPEILRATGITTAVVMILIGASSGMSWLLTIQNIPQAVSSALLAISSNPLLILLTINLIFLVVGTFMDMTPAILIFTPIFLPVAVEMGMSEIHFGIMMIANLCIGLCTPPVGSCLFVGCGVGNTSISNVARPMLPFFFAMVCSLMLITYVPAITLWLPGLFDLVK</sequence>
<keyword evidence="10" id="KW-1185">Reference proteome</keyword>
<feature type="transmembrane region" description="Helical" evidence="7">
    <location>
        <begin position="96"/>
        <end position="125"/>
    </location>
</feature>
<reference evidence="9 10" key="1">
    <citation type="journal article" date="2010" name="Stand. Genomic Sci.">
        <title>Complete genome sequence of Coraliomargarita akajimensis type strain (04OKA010-24).</title>
        <authorList>
            <person name="Mavromatis K."/>
            <person name="Abt B."/>
            <person name="Brambilla E."/>
            <person name="Lapidus A."/>
            <person name="Copeland A."/>
            <person name="Deshpande S."/>
            <person name="Nolan M."/>
            <person name="Lucas S."/>
            <person name="Tice H."/>
            <person name="Cheng J.F."/>
            <person name="Han C."/>
            <person name="Detter J.C."/>
            <person name="Woyke T."/>
            <person name="Goodwin L."/>
            <person name="Pitluck S."/>
            <person name="Held B."/>
            <person name="Brettin T."/>
            <person name="Tapia R."/>
            <person name="Ivanova N."/>
            <person name="Mikhailova N."/>
            <person name="Pati A."/>
            <person name="Liolios K."/>
            <person name="Chen A."/>
            <person name="Palaniappan K."/>
            <person name="Land M."/>
            <person name="Hauser L."/>
            <person name="Chang Y.J."/>
            <person name="Jeffries C.D."/>
            <person name="Rohde M."/>
            <person name="Goker M."/>
            <person name="Bristow J."/>
            <person name="Eisen J.A."/>
            <person name="Markowitz V."/>
            <person name="Hugenholtz P."/>
            <person name="Klenk H.P."/>
            <person name="Kyrpides N.C."/>
        </authorList>
    </citation>
    <scope>NUCLEOTIDE SEQUENCE [LARGE SCALE GENOMIC DNA]</scope>
    <source>
        <strain evidence="10">DSM 45221 / IAM 15411 / JCM 23193 / KCTC 12865</strain>
    </source>
</reference>
<accession>D5EQ75</accession>
<dbReference type="InterPro" id="IPR004681">
    <property type="entry name" value="TRAP_DctM"/>
</dbReference>
<evidence type="ECO:0000313" key="9">
    <source>
        <dbReference type="EMBL" id="ADE53843.1"/>
    </source>
</evidence>
<dbReference type="Pfam" id="PF06808">
    <property type="entry name" value="DctM"/>
    <property type="match status" value="1"/>
</dbReference>
<feature type="transmembrane region" description="Helical" evidence="7">
    <location>
        <begin position="399"/>
        <end position="423"/>
    </location>
</feature>
<dbReference type="PIRSF" id="PIRSF006066">
    <property type="entry name" value="HI0050"/>
    <property type="match status" value="1"/>
</dbReference>
<dbReference type="EMBL" id="CP001998">
    <property type="protein sequence ID" value="ADE53843.1"/>
    <property type="molecule type" value="Genomic_DNA"/>
</dbReference>
<evidence type="ECO:0000256" key="3">
    <source>
        <dbReference type="ARBA" id="ARBA00022519"/>
    </source>
</evidence>
<feature type="transmembrane region" description="Helical" evidence="7">
    <location>
        <begin position="6"/>
        <end position="35"/>
    </location>
</feature>
<dbReference type="HOGENOM" id="CLU_019824_4_1_0"/>
<evidence type="ECO:0000256" key="2">
    <source>
        <dbReference type="ARBA" id="ARBA00022475"/>
    </source>
</evidence>
<comment type="subcellular location">
    <subcellularLocation>
        <location evidence="1">Cell inner membrane</location>
        <topology evidence="1">Multi-pass membrane protein</topology>
    </subcellularLocation>
</comment>
<evidence type="ECO:0000256" key="7">
    <source>
        <dbReference type="SAM" id="Phobius"/>
    </source>
</evidence>
<feature type="transmembrane region" description="Helical" evidence="7">
    <location>
        <begin position="170"/>
        <end position="197"/>
    </location>
</feature>
<dbReference type="PANTHER" id="PTHR33362:SF2">
    <property type="entry name" value="TRAP TRANSPORTER LARGE PERMEASE PROTEIN"/>
    <property type="match status" value="1"/>
</dbReference>
<feature type="transmembrane region" description="Helical" evidence="7">
    <location>
        <begin position="307"/>
        <end position="329"/>
    </location>
</feature>
<feature type="transmembrane region" description="Helical" evidence="7">
    <location>
        <begin position="243"/>
        <end position="259"/>
    </location>
</feature>
<dbReference type="GO" id="GO:0022857">
    <property type="term" value="F:transmembrane transporter activity"/>
    <property type="evidence" value="ECO:0007669"/>
    <property type="project" value="TreeGrafter"/>
</dbReference>
<organism evidence="9 10">
    <name type="scientific">Coraliomargarita akajimensis (strain DSM 45221 / IAM 15411 / JCM 23193 / KCTC 12865 / 04OKA010-24)</name>
    <dbReference type="NCBI Taxonomy" id="583355"/>
    <lineage>
        <taxon>Bacteria</taxon>
        <taxon>Pseudomonadati</taxon>
        <taxon>Verrucomicrobiota</taxon>
        <taxon>Opitutia</taxon>
        <taxon>Puniceicoccales</taxon>
        <taxon>Coraliomargaritaceae</taxon>
        <taxon>Coraliomargarita</taxon>
    </lineage>
</organism>
<feature type="transmembrane region" description="Helical" evidence="7">
    <location>
        <begin position="271"/>
        <end position="295"/>
    </location>
</feature>
<feature type="domain" description="TRAP C4-dicarboxylate transport system permease DctM subunit" evidence="8">
    <location>
        <begin position="10"/>
        <end position="419"/>
    </location>
</feature>
<feature type="transmembrane region" description="Helical" evidence="7">
    <location>
        <begin position="218"/>
        <end position="237"/>
    </location>
</feature>
<evidence type="ECO:0000256" key="5">
    <source>
        <dbReference type="ARBA" id="ARBA00022989"/>
    </source>
</evidence>
<dbReference type="OrthoDB" id="9772674at2"/>
<keyword evidence="3" id="KW-0997">Cell inner membrane</keyword>
<evidence type="ECO:0000313" key="10">
    <source>
        <dbReference type="Proteomes" id="UP000000925"/>
    </source>
</evidence>
<proteinExistence type="predicted"/>
<dbReference type="STRING" id="583355.Caka_0819"/>
<dbReference type="InterPro" id="IPR010656">
    <property type="entry name" value="DctM"/>
</dbReference>
<feature type="transmembrane region" description="Helical" evidence="7">
    <location>
        <begin position="56"/>
        <end position="76"/>
    </location>
</feature>
<dbReference type="AlphaFoldDB" id="D5EQ75"/>
<evidence type="ECO:0000256" key="6">
    <source>
        <dbReference type="ARBA" id="ARBA00023136"/>
    </source>
</evidence>
<dbReference type="eggNOG" id="COG1593">
    <property type="taxonomic scope" value="Bacteria"/>
</dbReference>